<name>A0A0P6C2C1_9CRUS</name>
<evidence type="ECO:0000313" key="2">
    <source>
        <dbReference type="Proteomes" id="UP000076858"/>
    </source>
</evidence>
<organism evidence="1 2">
    <name type="scientific">Daphnia magna</name>
    <dbReference type="NCBI Taxonomy" id="35525"/>
    <lineage>
        <taxon>Eukaryota</taxon>
        <taxon>Metazoa</taxon>
        <taxon>Ecdysozoa</taxon>
        <taxon>Arthropoda</taxon>
        <taxon>Crustacea</taxon>
        <taxon>Branchiopoda</taxon>
        <taxon>Diplostraca</taxon>
        <taxon>Cladocera</taxon>
        <taxon>Anomopoda</taxon>
        <taxon>Daphniidae</taxon>
        <taxon>Daphnia</taxon>
    </lineage>
</organism>
<sequence length="160" mass="17561">MKMVTSELFKLPFLLIFCCYVPSCPAQLSSQIVEQLFILSPKELQYRFPLFPSRIPFGLSTFSTSTAVLISFSQHQCIATATATGACRRSHQTTTISNNPSLATRFSETPIQVRATQVLSEEILQLQTAAPPPIAQDGKIEDSEVSISTTVEPNDTTLFG</sequence>
<dbReference type="Proteomes" id="UP000076858">
    <property type="component" value="Unassembled WGS sequence"/>
</dbReference>
<gene>
    <name evidence="1" type="ORF">APZ42_011015</name>
</gene>
<dbReference type="EMBL" id="LRGB01000007">
    <property type="protein sequence ID" value="KZS21879.1"/>
    <property type="molecule type" value="Genomic_DNA"/>
</dbReference>
<evidence type="ECO:0000313" key="1">
    <source>
        <dbReference type="EMBL" id="KZS21879.1"/>
    </source>
</evidence>
<proteinExistence type="predicted"/>
<keyword evidence="2" id="KW-1185">Reference proteome</keyword>
<protein>
    <submittedName>
        <fullName evidence="1">Uncharacterized protein</fullName>
    </submittedName>
</protein>
<accession>A0A0P6C2C1</accession>
<reference evidence="1 2" key="1">
    <citation type="submission" date="2016-03" db="EMBL/GenBank/DDBJ databases">
        <title>EvidentialGene: Evidence-directed Construction of Genes on Genomes.</title>
        <authorList>
            <person name="Gilbert D.G."/>
            <person name="Choi J.-H."/>
            <person name="Mockaitis K."/>
            <person name="Colbourne J."/>
            <person name="Pfrender M."/>
        </authorList>
    </citation>
    <scope>NUCLEOTIDE SEQUENCE [LARGE SCALE GENOMIC DNA]</scope>
    <source>
        <strain evidence="1 2">Xinb3</strain>
        <tissue evidence="1">Complete organism</tissue>
    </source>
</reference>
<dbReference type="AlphaFoldDB" id="A0A0P6C2C1"/>
<comment type="caution">
    <text evidence="1">The sequence shown here is derived from an EMBL/GenBank/DDBJ whole genome shotgun (WGS) entry which is preliminary data.</text>
</comment>